<dbReference type="GO" id="GO:1990404">
    <property type="term" value="F:NAD+-protein mono-ADP-ribosyltransferase activity"/>
    <property type="evidence" value="ECO:0007669"/>
    <property type="project" value="TreeGrafter"/>
</dbReference>
<evidence type="ECO:0000256" key="5">
    <source>
        <dbReference type="ARBA" id="ARBA00022833"/>
    </source>
</evidence>
<dbReference type="InterPro" id="IPR057602">
    <property type="entry name" value="Zfn-CCCH_PARP12"/>
</dbReference>
<evidence type="ECO:0000259" key="7">
    <source>
        <dbReference type="PROSITE" id="PS50103"/>
    </source>
</evidence>
<sequence>MSERDQAERVYRELCESGGSLQFGALSEKLLGNYPCNSLDSTLRAHPELFAMPNASTTLSSWVLARSNLRICNSEKCAAGDCCPMLHLCRKHVRGQCKFRGRCKFSHDFFDTHNRVVLKAAEPGLAAQDMFVLQRILLMNNTFLLPEICHGYMKSTCMNTNCCKLHVCKYHVIDECFHGAKCKYSHNVLDEELKLYQQGFERRMIQALPQLLNDARNIRSCTVDGEGKLCDMLSFVSYPKKVGNNVWGKTICVYHLRQNCRNYEQCPRMHYHLPYRWQWQPWDSKWEDIPNMEDVEKEFCDPEFNRSAIFSIYSDVSFDFLKMTLGGHPVRRLSTDSTVSKIGGVLFATKWCWYWPDEYGKWIEYSSEVCRNKIFIHPSCPLIPNLNKYECSIQQCSYQHTLTHNS</sequence>
<accession>A0A8C4WZB3</accession>
<keyword evidence="3" id="KW-0677">Repeat</keyword>
<dbReference type="InterPro" id="IPR000571">
    <property type="entry name" value="Znf_CCCH"/>
</dbReference>
<dbReference type="SMART" id="SM00356">
    <property type="entry name" value="ZnF_C3H1"/>
    <property type="match status" value="3"/>
</dbReference>
<reference evidence="8" key="1">
    <citation type="submission" date="2025-08" db="UniProtKB">
        <authorList>
            <consortium name="Ensembl"/>
        </authorList>
    </citation>
    <scope>IDENTIFICATION</scope>
</reference>
<evidence type="ECO:0000256" key="6">
    <source>
        <dbReference type="PROSITE-ProRule" id="PRU00723"/>
    </source>
</evidence>
<organism evidence="8 9">
    <name type="scientific">Eptatretus burgeri</name>
    <name type="common">Inshore hagfish</name>
    <dbReference type="NCBI Taxonomy" id="7764"/>
    <lineage>
        <taxon>Eukaryota</taxon>
        <taxon>Metazoa</taxon>
        <taxon>Chordata</taxon>
        <taxon>Craniata</taxon>
        <taxon>Vertebrata</taxon>
        <taxon>Cyclostomata</taxon>
        <taxon>Myxini</taxon>
        <taxon>Myxiniformes</taxon>
        <taxon>Myxinidae</taxon>
        <taxon>Eptatretinae</taxon>
        <taxon>Eptatretus</taxon>
    </lineage>
</organism>
<dbReference type="Pfam" id="PF23466">
    <property type="entry name" value="WWE_4"/>
    <property type="match status" value="1"/>
</dbReference>
<keyword evidence="1" id="KW-0597">Phosphoprotein</keyword>
<dbReference type="GO" id="GO:0008270">
    <property type="term" value="F:zinc ion binding"/>
    <property type="evidence" value="ECO:0007669"/>
    <property type="project" value="UniProtKB-KW"/>
</dbReference>
<dbReference type="GeneTree" id="ENSGT00940000154649"/>
<protein>
    <recommendedName>
        <fullName evidence="7">C3H1-type domain-containing protein</fullName>
    </recommendedName>
</protein>
<evidence type="ECO:0000313" key="9">
    <source>
        <dbReference type="Proteomes" id="UP000694388"/>
    </source>
</evidence>
<keyword evidence="5 6" id="KW-0862">Zinc</keyword>
<dbReference type="InterPro" id="IPR051712">
    <property type="entry name" value="ARTD-AVP"/>
</dbReference>
<dbReference type="Pfam" id="PF25261">
    <property type="entry name" value="zf-CCCH_PARP12"/>
    <property type="match status" value="1"/>
</dbReference>
<evidence type="ECO:0000256" key="3">
    <source>
        <dbReference type="ARBA" id="ARBA00022737"/>
    </source>
</evidence>
<evidence type="ECO:0000256" key="4">
    <source>
        <dbReference type="ARBA" id="ARBA00022771"/>
    </source>
</evidence>
<dbReference type="AlphaFoldDB" id="A0A8C4WZB3"/>
<feature type="domain" description="C3H1-type" evidence="7">
    <location>
        <begin position="167"/>
        <end position="189"/>
    </location>
</feature>
<evidence type="ECO:0000313" key="8">
    <source>
        <dbReference type="Ensembl" id="ENSEBUP00000021917.1"/>
    </source>
</evidence>
<dbReference type="Proteomes" id="UP000694388">
    <property type="component" value="Unplaced"/>
</dbReference>
<keyword evidence="2 6" id="KW-0479">Metal-binding</keyword>
<dbReference type="PANTHER" id="PTHR45740:SF21">
    <property type="entry name" value="POLY [ADP-RIBOSE] POLYMERASE"/>
    <property type="match status" value="1"/>
</dbReference>
<dbReference type="PROSITE" id="PS50103">
    <property type="entry name" value="ZF_C3H1"/>
    <property type="match status" value="2"/>
</dbReference>
<proteinExistence type="predicted"/>
<dbReference type="PANTHER" id="PTHR45740">
    <property type="entry name" value="POLY [ADP-RIBOSE] POLYMERASE"/>
    <property type="match status" value="1"/>
</dbReference>
<feature type="domain" description="C3H1-type" evidence="7">
    <location>
        <begin position="88"/>
        <end position="110"/>
    </location>
</feature>
<evidence type="ECO:0000256" key="1">
    <source>
        <dbReference type="ARBA" id="ARBA00022553"/>
    </source>
</evidence>
<dbReference type="GO" id="GO:0005634">
    <property type="term" value="C:nucleus"/>
    <property type="evidence" value="ECO:0007669"/>
    <property type="project" value="TreeGrafter"/>
</dbReference>
<feature type="zinc finger region" description="C3H1-type" evidence="6">
    <location>
        <begin position="88"/>
        <end position="110"/>
    </location>
</feature>
<dbReference type="Ensembl" id="ENSEBUT00000022492.1">
    <property type="protein sequence ID" value="ENSEBUP00000021917.1"/>
    <property type="gene ID" value="ENSEBUG00000013515.1"/>
</dbReference>
<evidence type="ECO:0000256" key="2">
    <source>
        <dbReference type="ARBA" id="ARBA00022723"/>
    </source>
</evidence>
<reference evidence="8" key="2">
    <citation type="submission" date="2025-09" db="UniProtKB">
        <authorList>
            <consortium name="Ensembl"/>
        </authorList>
    </citation>
    <scope>IDENTIFICATION</scope>
</reference>
<keyword evidence="4 6" id="KW-0863">Zinc-finger</keyword>
<dbReference type="OMA" id="YALPRIS"/>
<feature type="zinc finger region" description="C3H1-type" evidence="6">
    <location>
        <begin position="167"/>
        <end position="189"/>
    </location>
</feature>
<dbReference type="GO" id="GO:0003950">
    <property type="term" value="F:NAD+ poly-ADP-ribosyltransferase activity"/>
    <property type="evidence" value="ECO:0007669"/>
    <property type="project" value="TreeGrafter"/>
</dbReference>
<name>A0A8C4WZB3_EPTBU</name>
<dbReference type="Gene3D" id="4.10.1000.10">
    <property type="entry name" value="Zinc finger, CCCH-type"/>
    <property type="match status" value="1"/>
</dbReference>
<keyword evidence="9" id="KW-1185">Reference proteome</keyword>